<keyword evidence="1" id="KW-0812">Transmembrane</keyword>
<organism evidence="2 3">
    <name type="scientific">Virgibacillus salinus</name>
    <dbReference type="NCBI Taxonomy" id="553311"/>
    <lineage>
        <taxon>Bacteria</taxon>
        <taxon>Bacillati</taxon>
        <taxon>Bacillota</taxon>
        <taxon>Bacilli</taxon>
        <taxon>Bacillales</taxon>
        <taxon>Bacillaceae</taxon>
        <taxon>Virgibacillus</taxon>
    </lineage>
</organism>
<gene>
    <name evidence="2" type="ORF">SAMN05216231_0492</name>
</gene>
<dbReference type="Proteomes" id="UP000199444">
    <property type="component" value="Unassembled WGS sequence"/>
</dbReference>
<proteinExistence type="predicted"/>
<evidence type="ECO:0000313" key="2">
    <source>
        <dbReference type="EMBL" id="SDQ11427.1"/>
    </source>
</evidence>
<keyword evidence="3" id="KW-1185">Reference proteome</keyword>
<keyword evidence="1" id="KW-0472">Membrane</keyword>
<name>A0A1H0Y8E9_9BACI</name>
<dbReference type="AlphaFoldDB" id="A0A1H0Y8E9"/>
<feature type="transmembrane region" description="Helical" evidence="1">
    <location>
        <begin position="65"/>
        <end position="83"/>
    </location>
</feature>
<protein>
    <submittedName>
        <fullName evidence="2">Uncharacterized protein</fullName>
    </submittedName>
</protein>
<keyword evidence="1" id="KW-1133">Transmembrane helix</keyword>
<sequence length="134" mass="14598">MLKERSTGDVLILISTILYIISLFLPWVNLAFTDSASGFAHRGYIVLILFFYPVFTVFAKKSPGLLGISGSLAAAVFLLYYIIKVSQHYMGASVSEAGTGLYIALLSSLVLVTGVILKLKDEKQKPYESSGIVK</sequence>
<dbReference type="EMBL" id="FNKD01000001">
    <property type="protein sequence ID" value="SDQ11427.1"/>
    <property type="molecule type" value="Genomic_DNA"/>
</dbReference>
<evidence type="ECO:0000313" key="3">
    <source>
        <dbReference type="Proteomes" id="UP000199444"/>
    </source>
</evidence>
<dbReference type="RefSeq" id="WP_092491368.1">
    <property type="nucleotide sequence ID" value="NZ_FNKD01000001.1"/>
</dbReference>
<reference evidence="2 3" key="1">
    <citation type="submission" date="2016-10" db="EMBL/GenBank/DDBJ databases">
        <authorList>
            <person name="de Groot N.N."/>
        </authorList>
    </citation>
    <scope>NUCLEOTIDE SEQUENCE [LARGE SCALE GENOMIC DNA]</scope>
    <source>
        <strain evidence="2 3">CGMCC 1.10449</strain>
    </source>
</reference>
<accession>A0A1H0Y8E9</accession>
<evidence type="ECO:0000256" key="1">
    <source>
        <dbReference type="SAM" id="Phobius"/>
    </source>
</evidence>
<dbReference type="STRING" id="553311.SAMN05216231_0492"/>
<feature type="transmembrane region" description="Helical" evidence="1">
    <location>
        <begin position="7"/>
        <end position="27"/>
    </location>
</feature>
<feature type="transmembrane region" description="Helical" evidence="1">
    <location>
        <begin position="99"/>
        <end position="117"/>
    </location>
</feature>
<feature type="transmembrane region" description="Helical" evidence="1">
    <location>
        <begin position="39"/>
        <end position="58"/>
    </location>
</feature>